<evidence type="ECO:0000313" key="4">
    <source>
        <dbReference type="Proteomes" id="UP000230069"/>
    </source>
</evidence>
<feature type="region of interest" description="Disordered" evidence="1">
    <location>
        <begin position="88"/>
        <end position="139"/>
    </location>
</feature>
<dbReference type="STRING" id="218851.A0A2G5C2Y1"/>
<evidence type="ECO:0000259" key="2">
    <source>
        <dbReference type="PROSITE" id="PS51038"/>
    </source>
</evidence>
<dbReference type="Proteomes" id="UP000230069">
    <property type="component" value="Unassembled WGS sequence"/>
</dbReference>
<dbReference type="AlphaFoldDB" id="A0A2G5C2Y1"/>
<dbReference type="InterPro" id="IPR014002">
    <property type="entry name" value="Agenet_dom_plant"/>
</dbReference>
<dbReference type="Pfam" id="PF01426">
    <property type="entry name" value="BAH"/>
    <property type="match status" value="1"/>
</dbReference>
<dbReference type="Gene3D" id="2.30.30.490">
    <property type="match status" value="1"/>
</dbReference>
<dbReference type="PANTHER" id="PTHR31917">
    <property type="entry name" value="AGENET DOMAIN-CONTAINING PROTEIN-RELATED"/>
    <property type="match status" value="1"/>
</dbReference>
<evidence type="ECO:0000256" key="1">
    <source>
        <dbReference type="SAM" id="MobiDB-lite"/>
    </source>
</evidence>
<sequence length="713" mass="80034">MSAANVGGFLEWKEVFISQVKGSRVVHYYFTDTNGNSILAVVGTERSLRHMVYVVADEFYQLYGTERNITAGFKWRSKREVVEWLTSSVMKQRPPQDPSISSKPDPRQALGSPDYLPGSDAPRDHPSYQTSQNASNLRGHSSDILWSGDSWTCSKQLTHYPAFCRNGITIGVHSFVFVMAKEDRHYLAYLEDMYEDRKGQKKVRARWFHDNREVARVVTLPKTHPREVFITPHAQVISAECVDGPASVLTVEHYEKCLLSLPHVSLATMHVCHRQFRMNKIKPFDVTKLRGYYFQNVVLSLEEVEDLGQGGTLKQGVKRSRSCRGRDSFVTSKSGVNVPAQRSLITASGPTYQNPKFGALDSRPPTLKYVEPNHSPFKVDAEIEVLSQDSEIRGCWFKCTILHLSRKKMKVQYDDLQDVDGCGNVEEWIPIRMANPDKLGMRCSGRLTTRPRPPSQDNASNIFEIGSPVDAKWHSGWWEGVVTGIDDCGNDNLQVYFPGEDTFSCFQRKNLRISRDWVNNQWLDIGARPDILSVISADVSPGMKLSACSTAAKGAEFGSSGMSECEVPTALVLDTVEEDKQELSNLNRCDDHAENMEWVRSNKQPKIEDEGKGGDNENETKKAVDKGKGSVDDHEDQTDKAEDKDLNGVTADDDEKDKMEEDTETVGLKCEPEAAGLVEVAVMHVRGSIIVTLPDEEKILRLHPILATRLLCI</sequence>
<feature type="domain" description="BAH" evidence="2">
    <location>
        <begin position="168"/>
        <end position="287"/>
    </location>
</feature>
<dbReference type="Pfam" id="PF05641">
    <property type="entry name" value="Agenet"/>
    <property type="match status" value="1"/>
</dbReference>
<dbReference type="CDD" id="cd20405">
    <property type="entry name" value="Tudor_Agenet_AtDUF_rpt1_3"/>
    <property type="match status" value="1"/>
</dbReference>
<dbReference type="PROSITE" id="PS51038">
    <property type="entry name" value="BAH"/>
    <property type="match status" value="1"/>
</dbReference>
<name>A0A2G5C2Y1_AQUCA</name>
<dbReference type="SMART" id="SM00439">
    <property type="entry name" value="BAH"/>
    <property type="match status" value="1"/>
</dbReference>
<dbReference type="SMART" id="SM00743">
    <property type="entry name" value="Agenet"/>
    <property type="match status" value="2"/>
</dbReference>
<reference evidence="3 4" key="1">
    <citation type="submission" date="2017-09" db="EMBL/GenBank/DDBJ databases">
        <title>WGS assembly of Aquilegia coerulea Goldsmith.</title>
        <authorList>
            <person name="Hodges S."/>
            <person name="Kramer E."/>
            <person name="Nordborg M."/>
            <person name="Tomkins J."/>
            <person name="Borevitz J."/>
            <person name="Derieg N."/>
            <person name="Yan J."/>
            <person name="Mihaltcheva S."/>
            <person name="Hayes R.D."/>
            <person name="Rokhsar D."/>
        </authorList>
    </citation>
    <scope>NUCLEOTIDE SEQUENCE [LARGE SCALE GENOMIC DNA]</scope>
    <source>
        <strain evidence="4">cv. Goldsmith</strain>
    </source>
</reference>
<dbReference type="InParanoid" id="A0A2G5C2Y1"/>
<feature type="compositionally biased region" description="Basic and acidic residues" evidence="1">
    <location>
        <begin position="605"/>
        <end position="646"/>
    </location>
</feature>
<feature type="region of interest" description="Disordered" evidence="1">
    <location>
        <begin position="596"/>
        <end position="666"/>
    </location>
</feature>
<dbReference type="InterPro" id="IPR001025">
    <property type="entry name" value="BAH_dom"/>
</dbReference>
<dbReference type="EMBL" id="KZ305126">
    <property type="protein sequence ID" value="PIA25636.1"/>
    <property type="molecule type" value="Genomic_DNA"/>
</dbReference>
<evidence type="ECO:0000313" key="3">
    <source>
        <dbReference type="EMBL" id="PIA25636.1"/>
    </source>
</evidence>
<dbReference type="PANTHER" id="PTHR31917:SF101">
    <property type="entry name" value="OS07G0607300 PROTEIN"/>
    <property type="match status" value="1"/>
</dbReference>
<protein>
    <recommendedName>
        <fullName evidence="2">BAH domain-containing protein</fullName>
    </recommendedName>
</protein>
<proteinExistence type="predicted"/>
<dbReference type="InterPro" id="IPR043151">
    <property type="entry name" value="BAH_sf"/>
</dbReference>
<dbReference type="OrthoDB" id="1883212at2759"/>
<keyword evidence="4" id="KW-1185">Reference proteome</keyword>
<organism evidence="3 4">
    <name type="scientific">Aquilegia coerulea</name>
    <name type="common">Rocky mountain columbine</name>
    <dbReference type="NCBI Taxonomy" id="218851"/>
    <lineage>
        <taxon>Eukaryota</taxon>
        <taxon>Viridiplantae</taxon>
        <taxon>Streptophyta</taxon>
        <taxon>Embryophyta</taxon>
        <taxon>Tracheophyta</taxon>
        <taxon>Spermatophyta</taxon>
        <taxon>Magnoliopsida</taxon>
        <taxon>Ranunculales</taxon>
        <taxon>Ranunculaceae</taxon>
        <taxon>Thalictroideae</taxon>
        <taxon>Aquilegia</taxon>
    </lineage>
</organism>
<dbReference type="InterPro" id="IPR008395">
    <property type="entry name" value="Agenet-like_dom"/>
</dbReference>
<accession>A0A2G5C2Y1</accession>
<dbReference type="CDD" id="cd04721">
    <property type="entry name" value="BAH_plant_1"/>
    <property type="match status" value="1"/>
</dbReference>
<feature type="compositionally biased region" description="Acidic residues" evidence="1">
    <location>
        <begin position="651"/>
        <end position="664"/>
    </location>
</feature>
<gene>
    <name evidence="3" type="ORF">AQUCO_11000042v1</name>
</gene>
<dbReference type="FunCoup" id="A0A2G5C2Y1">
    <property type="interactions" value="2269"/>
</dbReference>
<dbReference type="GO" id="GO:0003682">
    <property type="term" value="F:chromatin binding"/>
    <property type="evidence" value="ECO:0007669"/>
    <property type="project" value="InterPro"/>
</dbReference>
<feature type="compositionally biased region" description="Polar residues" evidence="1">
    <location>
        <begin position="127"/>
        <end position="139"/>
    </location>
</feature>